<proteinExistence type="predicted"/>
<feature type="region of interest" description="Disordered" evidence="1">
    <location>
        <begin position="650"/>
        <end position="669"/>
    </location>
</feature>
<sequence>MATQSCRPSTRASGHSPSTSTTASVIGETAIQKWISSENLCYRCEDARFRNRPEAKFKTMSWTYNVEWAELQESDCQFCDVLCRAWSAAHGPPGMLTIDYGEDIILKTETGTLSVFLRRERGFFCPWRIVQSEMSSASAVGSPEHNLQILKWISQCRETHPLCSEPVTRYYPTRLIDIGCSHNDICLAETDSSTRGQYLCLSHCWGGHQPLTTRTGNLQEHLQSIAWQEIPQTYRDAICYARLLRVRYIWIDSLCIIQDDDEDWARESTSMNQVYGNAYLTIGATSAANPAMGIFGDWRSTQNVTTPIRGITIFGLPYAYAAAWDGLDDNMRHPDSAVNISDSRPWPLLDRGWAYQERILSPRFLHIGYPELRWECRQERSCECGSTEAFLSPDKKFYTRALGSGSVAKLQQGRRGLIERYSGLCLTYDTDKLPAFSGIAKQALGTAASSDYLAGLFRDSLAVDLLWHTNTLHPRKDGPASWRAPSWSWASINRQVVFPLSRDFMSSDDDPYRGEVVESFLQIHEAKCTQSTSDPTGQISDGFIRLSGLVFDCVLVEVTGADGVSSTKAHLTGHDLAINGELFLDKPTLQTQVLCLRVSIVAQVRTGADVVTEVDFALVLECVDASKKIYRRLGVLQQYLGETRLSGRSKVVRSRDPDSSTRRSAFDSGGGRLESLEII</sequence>
<keyword evidence="4" id="KW-1185">Reference proteome</keyword>
<dbReference type="PANTHER" id="PTHR33112:SF16">
    <property type="entry name" value="HETEROKARYON INCOMPATIBILITY DOMAIN-CONTAINING PROTEIN"/>
    <property type="match status" value="1"/>
</dbReference>
<feature type="region of interest" description="Disordered" evidence="1">
    <location>
        <begin position="1"/>
        <end position="22"/>
    </location>
</feature>
<dbReference type="PANTHER" id="PTHR33112">
    <property type="entry name" value="DOMAIN PROTEIN, PUTATIVE-RELATED"/>
    <property type="match status" value="1"/>
</dbReference>
<comment type="caution">
    <text evidence="3">The sequence shown here is derived from an EMBL/GenBank/DDBJ whole genome shotgun (WGS) entry which is preliminary data.</text>
</comment>
<organism evidence="3 4">
    <name type="scientific">Lasiosphaeris hirsuta</name>
    <dbReference type="NCBI Taxonomy" id="260670"/>
    <lineage>
        <taxon>Eukaryota</taxon>
        <taxon>Fungi</taxon>
        <taxon>Dikarya</taxon>
        <taxon>Ascomycota</taxon>
        <taxon>Pezizomycotina</taxon>
        <taxon>Sordariomycetes</taxon>
        <taxon>Sordariomycetidae</taxon>
        <taxon>Sordariales</taxon>
        <taxon>Lasiosphaeriaceae</taxon>
        <taxon>Lasiosphaeris</taxon>
    </lineage>
</organism>
<dbReference type="Proteomes" id="UP001172102">
    <property type="component" value="Unassembled WGS sequence"/>
</dbReference>
<reference evidence="3" key="1">
    <citation type="submission" date="2023-06" db="EMBL/GenBank/DDBJ databases">
        <title>Genome-scale phylogeny and comparative genomics of the fungal order Sordariales.</title>
        <authorList>
            <consortium name="Lawrence Berkeley National Laboratory"/>
            <person name="Hensen N."/>
            <person name="Bonometti L."/>
            <person name="Westerberg I."/>
            <person name="Brannstrom I.O."/>
            <person name="Guillou S."/>
            <person name="Cros-Aarteil S."/>
            <person name="Calhoun S."/>
            <person name="Haridas S."/>
            <person name="Kuo A."/>
            <person name="Mondo S."/>
            <person name="Pangilinan J."/>
            <person name="Riley R."/>
            <person name="Labutti K."/>
            <person name="Andreopoulos B."/>
            <person name="Lipzen A."/>
            <person name="Chen C."/>
            <person name="Yanf M."/>
            <person name="Daum C."/>
            <person name="Ng V."/>
            <person name="Clum A."/>
            <person name="Steindorff A."/>
            <person name="Ohm R."/>
            <person name="Martin F."/>
            <person name="Silar P."/>
            <person name="Natvig D."/>
            <person name="Lalanne C."/>
            <person name="Gautier V."/>
            <person name="Ament-Velasquez S.L."/>
            <person name="Kruys A."/>
            <person name="Hutchinson M.I."/>
            <person name="Powell A.J."/>
            <person name="Barry K."/>
            <person name="Miller A.N."/>
            <person name="Grigoriev I.V."/>
            <person name="Debuchy R."/>
            <person name="Gladieux P."/>
            <person name="Thoren M.H."/>
            <person name="Johannesson H."/>
        </authorList>
    </citation>
    <scope>NUCLEOTIDE SEQUENCE</scope>
    <source>
        <strain evidence="3">SMH4607-1</strain>
    </source>
</reference>
<evidence type="ECO:0000256" key="1">
    <source>
        <dbReference type="SAM" id="MobiDB-lite"/>
    </source>
</evidence>
<evidence type="ECO:0000313" key="4">
    <source>
        <dbReference type="Proteomes" id="UP001172102"/>
    </source>
</evidence>
<dbReference type="AlphaFoldDB" id="A0AA40AZ10"/>
<dbReference type="InterPro" id="IPR010730">
    <property type="entry name" value="HET"/>
</dbReference>
<feature type="compositionally biased region" description="Basic and acidic residues" evidence="1">
    <location>
        <begin position="653"/>
        <end position="665"/>
    </location>
</feature>
<dbReference type="Pfam" id="PF06985">
    <property type="entry name" value="HET"/>
    <property type="match status" value="1"/>
</dbReference>
<evidence type="ECO:0000259" key="2">
    <source>
        <dbReference type="Pfam" id="PF06985"/>
    </source>
</evidence>
<gene>
    <name evidence="3" type="ORF">B0H67DRAFT_506862</name>
</gene>
<accession>A0AA40AZ10</accession>
<protein>
    <submittedName>
        <fullName evidence="3">Heterokaryon incompatibility protein-domain-containing protein</fullName>
    </submittedName>
</protein>
<feature type="domain" description="Heterokaryon incompatibility" evidence="2">
    <location>
        <begin position="198"/>
        <end position="357"/>
    </location>
</feature>
<name>A0AA40AZ10_9PEZI</name>
<dbReference type="EMBL" id="JAUKUA010000002">
    <property type="protein sequence ID" value="KAK0724585.1"/>
    <property type="molecule type" value="Genomic_DNA"/>
</dbReference>
<evidence type="ECO:0000313" key="3">
    <source>
        <dbReference type="EMBL" id="KAK0724585.1"/>
    </source>
</evidence>